<dbReference type="Proteomes" id="UP001165960">
    <property type="component" value="Unassembled WGS sequence"/>
</dbReference>
<keyword evidence="2" id="KW-1185">Reference proteome</keyword>
<accession>A0ACC2S1T5</accession>
<protein>
    <submittedName>
        <fullName evidence="1">Uncharacterized protein</fullName>
    </submittedName>
</protein>
<comment type="caution">
    <text evidence="1">The sequence shown here is derived from an EMBL/GenBank/DDBJ whole genome shotgun (WGS) entry which is preliminary data.</text>
</comment>
<organism evidence="1 2">
    <name type="scientific">Entomophthora muscae</name>
    <dbReference type="NCBI Taxonomy" id="34485"/>
    <lineage>
        <taxon>Eukaryota</taxon>
        <taxon>Fungi</taxon>
        <taxon>Fungi incertae sedis</taxon>
        <taxon>Zoopagomycota</taxon>
        <taxon>Entomophthoromycotina</taxon>
        <taxon>Entomophthoromycetes</taxon>
        <taxon>Entomophthorales</taxon>
        <taxon>Entomophthoraceae</taxon>
        <taxon>Entomophthora</taxon>
    </lineage>
</organism>
<sequence length="108" mass="12134">MDFLENSATLLNLRYFNQASSHATVEPFPYDHIVTTISEHGNVSVYLSCGKYVLYVHEIFGHIHDPTYLSAVLLLLAEDEGQHYVVRVQGSLVTHDVVPGFSQCLNHC</sequence>
<dbReference type="EMBL" id="QTSX02005961">
    <property type="protein sequence ID" value="KAJ9056334.1"/>
    <property type="molecule type" value="Genomic_DNA"/>
</dbReference>
<name>A0ACC2S1T5_9FUNG</name>
<reference evidence="1" key="1">
    <citation type="submission" date="2022-04" db="EMBL/GenBank/DDBJ databases">
        <title>Genome of the entomopathogenic fungus Entomophthora muscae.</title>
        <authorList>
            <person name="Elya C."/>
            <person name="Lovett B.R."/>
            <person name="Lee E."/>
            <person name="Macias A.M."/>
            <person name="Hajek A.E."/>
            <person name="De Bivort B.L."/>
            <person name="Kasson M.T."/>
            <person name="De Fine Licht H.H."/>
            <person name="Stajich J.E."/>
        </authorList>
    </citation>
    <scope>NUCLEOTIDE SEQUENCE</scope>
    <source>
        <strain evidence="1">Berkeley</strain>
    </source>
</reference>
<evidence type="ECO:0000313" key="2">
    <source>
        <dbReference type="Proteomes" id="UP001165960"/>
    </source>
</evidence>
<evidence type="ECO:0000313" key="1">
    <source>
        <dbReference type="EMBL" id="KAJ9056334.1"/>
    </source>
</evidence>
<proteinExistence type="predicted"/>
<gene>
    <name evidence="1" type="ORF">DSO57_1034205</name>
</gene>